<name>A0A915I6Z7_ROMCU</name>
<proteinExistence type="predicted"/>
<organism evidence="1 2">
    <name type="scientific">Romanomermis culicivorax</name>
    <name type="common">Nematode worm</name>
    <dbReference type="NCBI Taxonomy" id="13658"/>
    <lineage>
        <taxon>Eukaryota</taxon>
        <taxon>Metazoa</taxon>
        <taxon>Ecdysozoa</taxon>
        <taxon>Nematoda</taxon>
        <taxon>Enoplea</taxon>
        <taxon>Dorylaimia</taxon>
        <taxon>Mermithida</taxon>
        <taxon>Mermithoidea</taxon>
        <taxon>Mermithidae</taxon>
        <taxon>Romanomermis</taxon>
    </lineage>
</organism>
<sequence>MPATVPAVDPGIYLATPAALPGPPIIPTVAAARYSMECASRSTYRESLSAAAARYVVPRTSLDGLPRSA</sequence>
<dbReference type="AlphaFoldDB" id="A0A915I6Z7"/>
<evidence type="ECO:0000313" key="1">
    <source>
        <dbReference type="Proteomes" id="UP000887565"/>
    </source>
</evidence>
<keyword evidence="1" id="KW-1185">Reference proteome</keyword>
<reference evidence="2" key="1">
    <citation type="submission" date="2022-11" db="UniProtKB">
        <authorList>
            <consortium name="WormBaseParasite"/>
        </authorList>
    </citation>
    <scope>IDENTIFICATION</scope>
</reference>
<protein>
    <submittedName>
        <fullName evidence="2">Uncharacterized protein</fullName>
    </submittedName>
</protein>
<dbReference type="Proteomes" id="UP000887565">
    <property type="component" value="Unplaced"/>
</dbReference>
<dbReference type="WBParaSite" id="nRc.2.0.1.t09646-RA">
    <property type="protein sequence ID" value="nRc.2.0.1.t09646-RA"/>
    <property type="gene ID" value="nRc.2.0.1.g09646"/>
</dbReference>
<evidence type="ECO:0000313" key="2">
    <source>
        <dbReference type="WBParaSite" id="nRc.2.0.1.t09646-RA"/>
    </source>
</evidence>
<accession>A0A915I6Z7</accession>